<dbReference type="Proteomes" id="UP000586031">
    <property type="component" value="Unassembled WGS sequence"/>
</dbReference>
<dbReference type="Gene3D" id="6.10.140.1580">
    <property type="match status" value="1"/>
</dbReference>
<dbReference type="GO" id="GO:0008168">
    <property type="term" value="F:methyltransferase activity"/>
    <property type="evidence" value="ECO:0007669"/>
    <property type="project" value="UniProtKB-KW"/>
</dbReference>
<sequence>LSEAGFKEVKIDPRVVYVDSSKGELVDGFIKKTIIAMVEGVKDQAIGSGLITPETWDKGIQGLHMTAEPSGTFFYNFFKGTAKK</sequence>
<keyword evidence="1" id="KW-0808">Transferase</keyword>
<keyword evidence="1" id="KW-0489">Methyltransferase</keyword>
<reference evidence="2" key="1">
    <citation type="journal article" date="2020" name="bioRxiv">
        <title>A rank-normalized archaeal taxonomy based on genome phylogeny resolves widespread incomplete and uneven classifications.</title>
        <authorList>
            <person name="Rinke C."/>
            <person name="Chuvochina M."/>
            <person name="Mussig A.J."/>
            <person name="Chaumeil P.-A."/>
            <person name="Waite D.W."/>
            <person name="Whitman W.B."/>
            <person name="Parks D.H."/>
            <person name="Hugenholtz P."/>
        </authorList>
    </citation>
    <scope>NUCLEOTIDE SEQUENCE [LARGE SCALE GENOMIC DNA]</scope>
</reference>
<comment type="caution">
    <text evidence="1">The sequence shown here is derived from an EMBL/GenBank/DDBJ whole genome shotgun (WGS) entry which is preliminary data.</text>
</comment>
<proteinExistence type="predicted"/>
<protein>
    <submittedName>
        <fullName evidence="1">SAM-dependent methyltransferase</fullName>
    </submittedName>
</protein>
<dbReference type="EMBL" id="DUHE01000169">
    <property type="protein sequence ID" value="HII84412.1"/>
    <property type="molecule type" value="Genomic_DNA"/>
</dbReference>
<evidence type="ECO:0000313" key="2">
    <source>
        <dbReference type="Proteomes" id="UP000586031"/>
    </source>
</evidence>
<dbReference type="AlphaFoldDB" id="A0A7J4TLI8"/>
<accession>A0A7J4TLI8</accession>
<name>A0A7J4TLI8_9EURY</name>
<evidence type="ECO:0000313" key="1">
    <source>
        <dbReference type="EMBL" id="HII84412.1"/>
    </source>
</evidence>
<dbReference type="GO" id="GO:0032259">
    <property type="term" value="P:methylation"/>
    <property type="evidence" value="ECO:0007669"/>
    <property type="project" value="UniProtKB-KW"/>
</dbReference>
<organism evidence="1 2">
    <name type="scientific">Methanobacterium subterraneum</name>
    <dbReference type="NCBI Taxonomy" id="59277"/>
    <lineage>
        <taxon>Archaea</taxon>
        <taxon>Methanobacteriati</taxon>
        <taxon>Methanobacteriota</taxon>
        <taxon>Methanomada group</taxon>
        <taxon>Methanobacteria</taxon>
        <taxon>Methanobacteriales</taxon>
        <taxon>Methanobacteriaceae</taxon>
        <taxon>Methanobacterium</taxon>
    </lineage>
</organism>
<gene>
    <name evidence="1" type="ORF">HA271_06160</name>
</gene>
<feature type="non-terminal residue" evidence="1">
    <location>
        <position position="1"/>
    </location>
</feature>